<dbReference type="AlphaFoldDB" id="A0AAD5QMX9"/>
<reference evidence="1" key="1">
    <citation type="submission" date="2021-06" db="EMBL/GenBank/DDBJ databases">
        <title>Parelaphostrongylus tenuis whole genome reference sequence.</title>
        <authorList>
            <person name="Garwood T.J."/>
            <person name="Larsen P.A."/>
            <person name="Fountain-Jones N.M."/>
            <person name="Garbe J.R."/>
            <person name="Macchietto M.G."/>
            <person name="Kania S.A."/>
            <person name="Gerhold R.W."/>
            <person name="Richards J.E."/>
            <person name="Wolf T.M."/>
        </authorList>
    </citation>
    <scope>NUCLEOTIDE SEQUENCE</scope>
    <source>
        <strain evidence="1">MNPRO001-30</strain>
        <tissue evidence="1">Meninges</tissue>
    </source>
</reference>
<sequence length="52" mass="5838">MKLILLLIPLRRNSITMSPDDPTAVSHATATLRKMTFFDERLILLFGCGYVG</sequence>
<name>A0AAD5QMX9_PARTN</name>
<organism evidence="1 2">
    <name type="scientific">Parelaphostrongylus tenuis</name>
    <name type="common">Meningeal worm</name>
    <dbReference type="NCBI Taxonomy" id="148309"/>
    <lineage>
        <taxon>Eukaryota</taxon>
        <taxon>Metazoa</taxon>
        <taxon>Ecdysozoa</taxon>
        <taxon>Nematoda</taxon>
        <taxon>Chromadorea</taxon>
        <taxon>Rhabditida</taxon>
        <taxon>Rhabditina</taxon>
        <taxon>Rhabditomorpha</taxon>
        <taxon>Strongyloidea</taxon>
        <taxon>Metastrongylidae</taxon>
        <taxon>Parelaphostrongylus</taxon>
    </lineage>
</organism>
<proteinExistence type="predicted"/>
<evidence type="ECO:0000313" key="1">
    <source>
        <dbReference type="EMBL" id="KAJ1358108.1"/>
    </source>
</evidence>
<dbReference type="Proteomes" id="UP001196413">
    <property type="component" value="Unassembled WGS sequence"/>
</dbReference>
<dbReference type="EMBL" id="JAHQIW010003295">
    <property type="protein sequence ID" value="KAJ1358108.1"/>
    <property type="molecule type" value="Genomic_DNA"/>
</dbReference>
<comment type="caution">
    <text evidence="1">The sequence shown here is derived from an EMBL/GenBank/DDBJ whole genome shotgun (WGS) entry which is preliminary data.</text>
</comment>
<evidence type="ECO:0000313" key="2">
    <source>
        <dbReference type="Proteomes" id="UP001196413"/>
    </source>
</evidence>
<keyword evidence="2" id="KW-1185">Reference proteome</keyword>
<gene>
    <name evidence="1" type="ORF">KIN20_016420</name>
</gene>
<protein>
    <submittedName>
        <fullName evidence="1">Uncharacterized protein</fullName>
    </submittedName>
</protein>
<accession>A0AAD5QMX9</accession>